<keyword evidence="3" id="KW-1185">Reference proteome</keyword>
<evidence type="ECO:0008006" key="4">
    <source>
        <dbReference type="Google" id="ProtNLM"/>
    </source>
</evidence>
<feature type="signal peptide" evidence="1">
    <location>
        <begin position="1"/>
        <end position="21"/>
    </location>
</feature>
<sequence>MWLAALGVFLLITQTPVPIETFAVPKSFNCRNSLIADEWRAMVLEFHNERRRVVSEGKQLNSGKMMPAAKNMNELV</sequence>
<name>A0A016UAI6_9BILA</name>
<organism evidence="2 3">
    <name type="scientific">Ancylostoma ceylanicum</name>
    <dbReference type="NCBI Taxonomy" id="53326"/>
    <lineage>
        <taxon>Eukaryota</taxon>
        <taxon>Metazoa</taxon>
        <taxon>Ecdysozoa</taxon>
        <taxon>Nematoda</taxon>
        <taxon>Chromadorea</taxon>
        <taxon>Rhabditida</taxon>
        <taxon>Rhabditina</taxon>
        <taxon>Rhabditomorpha</taxon>
        <taxon>Strongyloidea</taxon>
        <taxon>Ancylostomatidae</taxon>
        <taxon>Ancylostomatinae</taxon>
        <taxon>Ancylostoma</taxon>
    </lineage>
</organism>
<dbReference type="InterPro" id="IPR035940">
    <property type="entry name" value="CAP_sf"/>
</dbReference>
<dbReference type="EMBL" id="JARK01001384">
    <property type="protein sequence ID" value="EYC12175.1"/>
    <property type="molecule type" value="Genomic_DNA"/>
</dbReference>
<dbReference type="Gene3D" id="3.40.33.10">
    <property type="entry name" value="CAP"/>
    <property type="match status" value="1"/>
</dbReference>
<accession>A0A016UAI6</accession>
<evidence type="ECO:0000313" key="3">
    <source>
        <dbReference type="Proteomes" id="UP000024635"/>
    </source>
</evidence>
<dbReference type="Proteomes" id="UP000024635">
    <property type="component" value="Unassembled WGS sequence"/>
</dbReference>
<dbReference type="AlphaFoldDB" id="A0A016UAI6"/>
<dbReference type="SUPFAM" id="SSF55797">
    <property type="entry name" value="PR-1-like"/>
    <property type="match status" value="1"/>
</dbReference>
<evidence type="ECO:0000256" key="1">
    <source>
        <dbReference type="SAM" id="SignalP"/>
    </source>
</evidence>
<reference evidence="3" key="1">
    <citation type="journal article" date="2015" name="Nat. Genet.">
        <title>The genome and transcriptome of the zoonotic hookworm Ancylostoma ceylanicum identify infection-specific gene families.</title>
        <authorList>
            <person name="Schwarz E.M."/>
            <person name="Hu Y."/>
            <person name="Antoshechkin I."/>
            <person name="Miller M.M."/>
            <person name="Sternberg P.W."/>
            <person name="Aroian R.V."/>
        </authorList>
    </citation>
    <scope>NUCLEOTIDE SEQUENCE</scope>
    <source>
        <strain evidence="3">HY135</strain>
    </source>
</reference>
<gene>
    <name evidence="2" type="primary">Acey_s0048.g1650</name>
    <name evidence="2" type="ORF">Y032_0048g1650</name>
</gene>
<keyword evidence="1" id="KW-0732">Signal</keyword>
<dbReference type="OrthoDB" id="5868561at2759"/>
<comment type="caution">
    <text evidence="2">The sequence shown here is derived from an EMBL/GenBank/DDBJ whole genome shotgun (WGS) entry which is preliminary data.</text>
</comment>
<feature type="chain" id="PRO_5001492235" description="SCP domain-containing protein" evidence="1">
    <location>
        <begin position="22"/>
        <end position="76"/>
    </location>
</feature>
<evidence type="ECO:0000313" key="2">
    <source>
        <dbReference type="EMBL" id="EYC12175.1"/>
    </source>
</evidence>
<proteinExistence type="predicted"/>
<protein>
    <recommendedName>
        <fullName evidence="4">SCP domain-containing protein</fullName>
    </recommendedName>
</protein>